<name>A0A562I3S5_MICOL</name>
<evidence type="ECO:0000313" key="4">
    <source>
        <dbReference type="Proteomes" id="UP000319825"/>
    </source>
</evidence>
<evidence type="ECO:0000313" key="3">
    <source>
        <dbReference type="EMBL" id="TWH65325.1"/>
    </source>
</evidence>
<feature type="domain" description="AB hydrolase-1" evidence="2">
    <location>
        <begin position="35"/>
        <end position="271"/>
    </location>
</feature>
<dbReference type="PRINTS" id="PR00111">
    <property type="entry name" value="ABHYDROLASE"/>
</dbReference>
<keyword evidence="1 3" id="KW-0378">Hydrolase</keyword>
<comment type="caution">
    <text evidence="3">The sequence shown here is derived from an EMBL/GenBank/DDBJ whole genome shotgun (WGS) entry which is preliminary data.</text>
</comment>
<dbReference type="PANTHER" id="PTHR43798:SF31">
    <property type="entry name" value="AB HYDROLASE SUPERFAMILY PROTEIN YCLE"/>
    <property type="match status" value="1"/>
</dbReference>
<dbReference type="Proteomes" id="UP000319825">
    <property type="component" value="Unassembled WGS sequence"/>
</dbReference>
<dbReference type="Gene3D" id="3.40.50.1820">
    <property type="entry name" value="alpha/beta hydrolase"/>
    <property type="match status" value="1"/>
</dbReference>
<dbReference type="InterPro" id="IPR029058">
    <property type="entry name" value="AB_hydrolase_fold"/>
</dbReference>
<accession>A0A562I3S5</accession>
<keyword evidence="4" id="KW-1185">Reference proteome</keyword>
<dbReference type="GO" id="GO:0016020">
    <property type="term" value="C:membrane"/>
    <property type="evidence" value="ECO:0007669"/>
    <property type="project" value="TreeGrafter"/>
</dbReference>
<dbReference type="RefSeq" id="WP_145772676.1">
    <property type="nucleotide sequence ID" value="NZ_BAAATQ010000384.1"/>
</dbReference>
<dbReference type="SUPFAM" id="SSF53474">
    <property type="entry name" value="alpha/beta-Hydrolases"/>
    <property type="match status" value="1"/>
</dbReference>
<sequence>MSSAAQQTAPAVRVKRVGVGDLEFNVNESGDPGSPTLLFLHGSGPGATAASNWQAILEELADDFHCVAPDVIGFGDSSQPDPRPAALGPYTQLRVETLVGLVDAMGIDTFTVVGNSMGGMWALGMVRDIPERVDRLVLMGSGGAPLPVGPSLPKLIGFYDEPTVDAMAALLTDFVYEPSMFGDRLHEIAAERLPRALRPEVEASHRATFTFEVPWDFTPSDLAAIQQETLVIHGRDDRFVTFDAGVYYFTHIPNARIYGIGKCGHWAQIEHHDRFVAVLREFLAGAV</sequence>
<dbReference type="InterPro" id="IPR050266">
    <property type="entry name" value="AB_hydrolase_sf"/>
</dbReference>
<dbReference type="PANTHER" id="PTHR43798">
    <property type="entry name" value="MONOACYLGLYCEROL LIPASE"/>
    <property type="match status" value="1"/>
</dbReference>
<protein>
    <submittedName>
        <fullName evidence="3">2-hydroxymuconate-semialdehyde hydrolase</fullName>
    </submittedName>
</protein>
<dbReference type="OrthoDB" id="9801162at2"/>
<proteinExistence type="predicted"/>
<evidence type="ECO:0000259" key="2">
    <source>
        <dbReference type="Pfam" id="PF00561"/>
    </source>
</evidence>
<organism evidence="3 4">
    <name type="scientific">Micromonospora olivasterospora</name>
    <dbReference type="NCBI Taxonomy" id="1880"/>
    <lineage>
        <taxon>Bacteria</taxon>
        <taxon>Bacillati</taxon>
        <taxon>Actinomycetota</taxon>
        <taxon>Actinomycetes</taxon>
        <taxon>Micromonosporales</taxon>
        <taxon>Micromonosporaceae</taxon>
        <taxon>Micromonospora</taxon>
    </lineage>
</organism>
<dbReference type="Pfam" id="PF00561">
    <property type="entry name" value="Abhydrolase_1"/>
    <property type="match status" value="1"/>
</dbReference>
<gene>
    <name evidence="3" type="ORF">JD77_00261</name>
</gene>
<dbReference type="InterPro" id="IPR000073">
    <property type="entry name" value="AB_hydrolase_1"/>
</dbReference>
<dbReference type="GO" id="GO:0016787">
    <property type="term" value="F:hydrolase activity"/>
    <property type="evidence" value="ECO:0007669"/>
    <property type="project" value="UniProtKB-KW"/>
</dbReference>
<evidence type="ECO:0000256" key="1">
    <source>
        <dbReference type="ARBA" id="ARBA00022801"/>
    </source>
</evidence>
<dbReference type="EMBL" id="VLKE01000001">
    <property type="protein sequence ID" value="TWH65325.1"/>
    <property type="molecule type" value="Genomic_DNA"/>
</dbReference>
<dbReference type="AlphaFoldDB" id="A0A562I3S5"/>
<reference evidence="3 4" key="1">
    <citation type="submission" date="2019-07" db="EMBL/GenBank/DDBJ databases">
        <title>R&amp;d 2014.</title>
        <authorList>
            <person name="Klenk H.-P."/>
        </authorList>
    </citation>
    <scope>NUCLEOTIDE SEQUENCE [LARGE SCALE GENOMIC DNA]</scope>
    <source>
        <strain evidence="3 4">DSM 43868</strain>
    </source>
</reference>